<proteinExistence type="predicted"/>
<evidence type="ECO:0000256" key="2">
    <source>
        <dbReference type="PROSITE-ProRule" id="PRU00708"/>
    </source>
</evidence>
<reference evidence="3 4" key="1">
    <citation type="journal article" date="2016" name="Proc. Natl. Acad. Sci. U.S.A.">
        <title>Lipid metabolic changes in an early divergent fungus govern the establishment of a mutualistic symbiosis with endobacteria.</title>
        <authorList>
            <person name="Lastovetsky O.A."/>
            <person name="Gaspar M.L."/>
            <person name="Mondo S.J."/>
            <person name="LaButti K.M."/>
            <person name="Sandor L."/>
            <person name="Grigoriev I.V."/>
            <person name="Henry S.A."/>
            <person name="Pawlowska T.E."/>
        </authorList>
    </citation>
    <scope>NUCLEOTIDE SEQUENCE [LARGE SCALE GENOMIC DNA]</scope>
    <source>
        <strain evidence="3 4">ATCC 11559</strain>
    </source>
</reference>
<dbReference type="PANTHER" id="PTHR47932">
    <property type="entry name" value="ATPASE EXPRESSION PROTEIN 3"/>
    <property type="match status" value="1"/>
</dbReference>
<dbReference type="EMBL" id="KV921298">
    <property type="protein sequence ID" value="ORE20162.1"/>
    <property type="molecule type" value="Genomic_DNA"/>
</dbReference>
<dbReference type="GO" id="GO:0003729">
    <property type="term" value="F:mRNA binding"/>
    <property type="evidence" value="ECO:0007669"/>
    <property type="project" value="TreeGrafter"/>
</dbReference>
<dbReference type="VEuPathDB" id="FungiDB:BCV72DRAFT_296317"/>
<dbReference type="Proteomes" id="UP000242381">
    <property type="component" value="Unassembled WGS sequence"/>
</dbReference>
<organism evidence="3 4">
    <name type="scientific">Rhizopus microsporus</name>
    <dbReference type="NCBI Taxonomy" id="58291"/>
    <lineage>
        <taxon>Eukaryota</taxon>
        <taxon>Fungi</taxon>
        <taxon>Fungi incertae sedis</taxon>
        <taxon>Mucoromycota</taxon>
        <taxon>Mucoromycotina</taxon>
        <taxon>Mucoromycetes</taxon>
        <taxon>Mucorales</taxon>
        <taxon>Mucorineae</taxon>
        <taxon>Rhizopodaceae</taxon>
        <taxon>Rhizopus</taxon>
    </lineage>
</organism>
<evidence type="ECO:0000313" key="4">
    <source>
        <dbReference type="Proteomes" id="UP000242381"/>
    </source>
</evidence>
<feature type="repeat" description="PPR" evidence="2">
    <location>
        <begin position="139"/>
        <end position="173"/>
    </location>
</feature>
<keyword evidence="1" id="KW-0677">Repeat</keyword>
<feature type="repeat" description="PPR" evidence="2">
    <location>
        <begin position="67"/>
        <end position="101"/>
    </location>
</feature>
<evidence type="ECO:0000256" key="1">
    <source>
        <dbReference type="ARBA" id="ARBA00022737"/>
    </source>
</evidence>
<dbReference type="Pfam" id="PF13041">
    <property type="entry name" value="PPR_2"/>
    <property type="match status" value="3"/>
</dbReference>
<name>A0A1X0S799_RHIZD</name>
<evidence type="ECO:0000313" key="3">
    <source>
        <dbReference type="EMBL" id="ORE20162.1"/>
    </source>
</evidence>
<evidence type="ECO:0008006" key="5">
    <source>
        <dbReference type="Google" id="ProtNLM"/>
    </source>
</evidence>
<dbReference type="InterPro" id="IPR002885">
    <property type="entry name" value="PPR_rpt"/>
</dbReference>
<feature type="repeat" description="PPR" evidence="2">
    <location>
        <begin position="247"/>
        <end position="281"/>
    </location>
</feature>
<accession>A0A1X0S799</accession>
<sequence>MVLRPLLCSRNLLFLYQRVLTNHTCLQRPYSTLLNTSFKKSLLEYSLTKDINALIKQLPTHGPESTSAYLYNAALNKCVKIRQFDHMDQIMALMKERGVQMDRATYNILLRIELEQPNITQQDMFKLYQKMISQSIRPSIVTFNTFIKYTCQHKYWEALPQWLSLMEEHGLKPNRITAQTIFKCLVLNMNDPFLSEAFDKVSSAVPEASYEKESFWNAAIVALVKDNKADVALDILNMIFSKEKPQTTNTYNTMILTLCRQGNLESAHQLLDSMIHNNKIPNPDIVTFTTLIHAIVKQGGDEVKQLDDIVKLYKKLQEQGLRSNNVLNSVLLAYFVKNQHLHNQKTVEKMYRLVLSNRDEARTQSQSGDVELVEMYIYNMLIDFYFSRSRLKKSGRIPEQPFVLLKHAMNQRKLKPTTSTMNIFVRGLAIYHNDLKAAETTMNLLMAKGVPWNERTIWLLVKAAFQQGKKDRAYHWIQTYEKENVIKGDGLLYLKNLYKL</sequence>
<dbReference type="OMA" id="WYLAKSA"/>
<dbReference type="Gene3D" id="1.25.40.10">
    <property type="entry name" value="Tetratricopeptide repeat domain"/>
    <property type="match status" value="4"/>
</dbReference>
<dbReference type="PANTHER" id="PTHR47932:SF44">
    <property type="entry name" value="MIOREX COMPLEX COMPONENT 1"/>
    <property type="match status" value="1"/>
</dbReference>
<dbReference type="InterPro" id="IPR011990">
    <property type="entry name" value="TPR-like_helical_dom_sf"/>
</dbReference>
<protein>
    <recommendedName>
        <fullName evidence="5">Pentacotripeptide-repeat region of PRORP domain-containing protein</fullName>
    </recommendedName>
</protein>
<dbReference type="AlphaFoldDB" id="A0A1X0S799"/>
<dbReference type="PROSITE" id="PS51375">
    <property type="entry name" value="PPR"/>
    <property type="match status" value="3"/>
</dbReference>
<dbReference type="NCBIfam" id="TIGR00756">
    <property type="entry name" value="PPR"/>
    <property type="match status" value="3"/>
</dbReference>
<gene>
    <name evidence="3" type="ORF">BCV71DRAFT_225902</name>
</gene>